<dbReference type="GO" id="GO:0000166">
    <property type="term" value="F:nucleotide binding"/>
    <property type="evidence" value="ECO:0007669"/>
    <property type="project" value="UniProtKB-KW"/>
</dbReference>
<keyword evidence="5 8" id="KW-1133">Transmembrane helix</keyword>
<feature type="transmembrane region" description="Helical" evidence="8">
    <location>
        <begin position="41"/>
        <end position="65"/>
    </location>
</feature>
<reference evidence="10 11" key="1">
    <citation type="submission" date="2020-08" db="EMBL/GenBank/DDBJ databases">
        <title>Sequencing the genomes of 1000 actinobacteria strains.</title>
        <authorList>
            <person name="Klenk H.-P."/>
        </authorList>
    </citation>
    <scope>NUCLEOTIDE SEQUENCE [LARGE SCALE GENOMIC DNA]</scope>
    <source>
        <strain evidence="10 11">DSM 44936</strain>
    </source>
</reference>
<name>A0A7X0IKI8_9ACTN</name>
<dbReference type="Pfam" id="PF18967">
    <property type="entry name" value="PycTM"/>
    <property type="match status" value="1"/>
</dbReference>
<evidence type="ECO:0000256" key="3">
    <source>
        <dbReference type="ARBA" id="ARBA00022692"/>
    </source>
</evidence>
<organism evidence="10 11">
    <name type="scientific">Sphaerisporangium rubeum</name>
    <dbReference type="NCBI Taxonomy" id="321317"/>
    <lineage>
        <taxon>Bacteria</taxon>
        <taxon>Bacillati</taxon>
        <taxon>Actinomycetota</taxon>
        <taxon>Actinomycetes</taxon>
        <taxon>Streptosporangiales</taxon>
        <taxon>Streptosporangiaceae</taxon>
        <taxon>Sphaerisporangium</taxon>
    </lineage>
</organism>
<evidence type="ECO:0000256" key="7">
    <source>
        <dbReference type="ARBA" id="ARBA00023136"/>
    </source>
</evidence>
<dbReference type="Proteomes" id="UP000555564">
    <property type="component" value="Unassembled WGS sequence"/>
</dbReference>
<keyword evidence="6" id="KW-0051">Antiviral defense</keyword>
<proteinExistence type="predicted"/>
<dbReference type="EMBL" id="JACHIU010000001">
    <property type="protein sequence ID" value="MBB6476879.1"/>
    <property type="molecule type" value="Genomic_DNA"/>
</dbReference>
<evidence type="ECO:0000256" key="5">
    <source>
        <dbReference type="ARBA" id="ARBA00022989"/>
    </source>
</evidence>
<dbReference type="GO" id="GO:0051607">
    <property type="term" value="P:defense response to virus"/>
    <property type="evidence" value="ECO:0007669"/>
    <property type="project" value="UniProtKB-KW"/>
</dbReference>
<accession>A0A7X0IKI8</accession>
<dbReference type="RefSeq" id="WP_184987200.1">
    <property type="nucleotide sequence ID" value="NZ_BAAALO010000006.1"/>
</dbReference>
<sequence>MKSAPAKRAALDNLTEDVITQRLMSLSHHAFAEIQRCDVKAAAICGTSGAIFSIIVAALAVRPVLTVACQVALGIACVGLGAALIPAIAAVRPSLRRYGSMHSPFLFLTFSETTATEALERVTRMSAHATRMAYARHLVGVSALAKRKLLLLRTATDCLCTGLLGLGITVLLVWAGR</sequence>
<keyword evidence="11" id="KW-1185">Reference proteome</keyword>
<feature type="transmembrane region" description="Helical" evidence="8">
    <location>
        <begin position="150"/>
        <end position="175"/>
    </location>
</feature>
<evidence type="ECO:0000256" key="8">
    <source>
        <dbReference type="SAM" id="Phobius"/>
    </source>
</evidence>
<keyword evidence="4" id="KW-0547">Nucleotide-binding</keyword>
<evidence type="ECO:0000313" key="11">
    <source>
        <dbReference type="Proteomes" id="UP000555564"/>
    </source>
</evidence>
<comment type="caution">
    <text evidence="10">The sequence shown here is derived from an EMBL/GenBank/DDBJ whole genome shotgun (WGS) entry which is preliminary data.</text>
</comment>
<feature type="transmembrane region" description="Helical" evidence="8">
    <location>
        <begin position="71"/>
        <end position="91"/>
    </location>
</feature>
<dbReference type="GO" id="GO:0005886">
    <property type="term" value="C:plasma membrane"/>
    <property type="evidence" value="ECO:0007669"/>
    <property type="project" value="UniProtKB-SubCell"/>
</dbReference>
<evidence type="ECO:0000313" key="10">
    <source>
        <dbReference type="EMBL" id="MBB6476879.1"/>
    </source>
</evidence>
<dbReference type="InterPro" id="IPR043760">
    <property type="entry name" value="PycTM_dom"/>
</dbReference>
<keyword evidence="3 8" id="KW-0812">Transmembrane</keyword>
<evidence type="ECO:0000256" key="2">
    <source>
        <dbReference type="ARBA" id="ARBA00022475"/>
    </source>
</evidence>
<comment type="subcellular location">
    <subcellularLocation>
        <location evidence="1">Cell membrane</location>
    </subcellularLocation>
</comment>
<gene>
    <name evidence="10" type="ORF">BJ992_006310</name>
</gene>
<keyword evidence="7 8" id="KW-0472">Membrane</keyword>
<evidence type="ECO:0000256" key="6">
    <source>
        <dbReference type="ARBA" id="ARBA00023118"/>
    </source>
</evidence>
<dbReference type="AlphaFoldDB" id="A0A7X0IKI8"/>
<feature type="domain" description="Pycsar effector protein" evidence="9">
    <location>
        <begin position="27"/>
        <end position="173"/>
    </location>
</feature>
<evidence type="ECO:0000259" key="9">
    <source>
        <dbReference type="Pfam" id="PF18967"/>
    </source>
</evidence>
<protein>
    <recommendedName>
        <fullName evidence="9">Pycsar effector protein domain-containing protein</fullName>
    </recommendedName>
</protein>
<evidence type="ECO:0000256" key="4">
    <source>
        <dbReference type="ARBA" id="ARBA00022741"/>
    </source>
</evidence>
<keyword evidence="2" id="KW-1003">Cell membrane</keyword>
<evidence type="ECO:0000256" key="1">
    <source>
        <dbReference type="ARBA" id="ARBA00004236"/>
    </source>
</evidence>